<dbReference type="InterPro" id="IPR029756">
    <property type="entry name" value="MTH1187/YkoF-like"/>
</dbReference>
<evidence type="ECO:0000313" key="3">
    <source>
        <dbReference type="EMBL" id="KAK5543440.1"/>
    </source>
</evidence>
<comment type="similarity">
    <text evidence="1">Belongs to the UPF0045 family.</text>
</comment>
<dbReference type="SUPFAM" id="SSF89957">
    <property type="entry name" value="MTH1187/YkoF-like"/>
    <property type="match status" value="1"/>
</dbReference>
<dbReference type="GO" id="GO:0005829">
    <property type="term" value="C:cytosol"/>
    <property type="evidence" value="ECO:0007669"/>
    <property type="project" value="TreeGrafter"/>
</dbReference>
<dbReference type="PANTHER" id="PTHR33777">
    <property type="entry name" value="UPF0045 PROTEIN ECM15"/>
    <property type="match status" value="1"/>
</dbReference>
<accession>A0AAV9QKK9</accession>
<dbReference type="Gene3D" id="3.30.70.930">
    <property type="match status" value="1"/>
</dbReference>
<dbReference type="InterPro" id="IPR002767">
    <property type="entry name" value="Thiamine_BP"/>
</dbReference>
<dbReference type="PANTHER" id="PTHR33777:SF1">
    <property type="entry name" value="UPF0045 PROTEIN ECM15"/>
    <property type="match status" value="1"/>
</dbReference>
<dbReference type="EMBL" id="JAXLQG010000002">
    <property type="protein sequence ID" value="KAK5543440.1"/>
    <property type="molecule type" value="Genomic_DNA"/>
</dbReference>
<name>A0AAV9QKK9_9PEZI</name>
<comment type="caution">
    <text evidence="3">The sequence shown here is derived from an EMBL/GenBank/DDBJ whole genome shotgun (WGS) entry which is preliminary data.</text>
</comment>
<evidence type="ECO:0000256" key="1">
    <source>
        <dbReference type="ARBA" id="ARBA00010272"/>
    </source>
</evidence>
<dbReference type="AlphaFoldDB" id="A0AAV9QKK9"/>
<dbReference type="Proteomes" id="UP001345827">
    <property type="component" value="Unassembled WGS sequence"/>
</dbReference>
<evidence type="ECO:0000313" key="4">
    <source>
        <dbReference type="Proteomes" id="UP001345827"/>
    </source>
</evidence>
<reference evidence="3 4" key="1">
    <citation type="submission" date="2023-06" db="EMBL/GenBank/DDBJ databases">
        <title>Black Yeasts Isolated from many extreme environments.</title>
        <authorList>
            <person name="Coleine C."/>
            <person name="Stajich J.E."/>
            <person name="Selbmann L."/>
        </authorList>
    </citation>
    <scope>NUCLEOTIDE SEQUENCE [LARGE SCALE GENOMIC DNA]</scope>
    <source>
        <strain evidence="3 4">CCFEE 5887</strain>
    </source>
</reference>
<sequence>MACRAPANATVLHARSDADEGSWDDVTRLIGQAHTILHEKGIVRIQTDIRIGSRTDKAQTMEDKVAAVEKLLSSDT</sequence>
<protein>
    <submittedName>
        <fullName evidence="3">UPF0045 protein M15</fullName>
    </submittedName>
</protein>
<proteinExistence type="inferred from homology"/>
<dbReference type="InterPro" id="IPR051614">
    <property type="entry name" value="UPF0045_domain"/>
</dbReference>
<keyword evidence="4" id="KW-1185">Reference proteome</keyword>
<dbReference type="Pfam" id="PF01910">
    <property type="entry name" value="Thiamine_BP"/>
    <property type="match status" value="1"/>
</dbReference>
<evidence type="ECO:0000259" key="2">
    <source>
        <dbReference type="Pfam" id="PF01910"/>
    </source>
</evidence>
<feature type="domain" description="Thiamine-binding protein" evidence="2">
    <location>
        <begin position="20"/>
        <end position="69"/>
    </location>
</feature>
<gene>
    <name evidence="3" type="primary">ECM15</name>
    <name evidence="3" type="ORF">LTR25_001053</name>
</gene>
<organism evidence="3 4">
    <name type="scientific">Vermiconidia calcicola</name>
    <dbReference type="NCBI Taxonomy" id="1690605"/>
    <lineage>
        <taxon>Eukaryota</taxon>
        <taxon>Fungi</taxon>
        <taxon>Dikarya</taxon>
        <taxon>Ascomycota</taxon>
        <taxon>Pezizomycotina</taxon>
        <taxon>Dothideomycetes</taxon>
        <taxon>Dothideomycetidae</taxon>
        <taxon>Mycosphaerellales</taxon>
        <taxon>Extremaceae</taxon>
        <taxon>Vermiconidia</taxon>
    </lineage>
</organism>